<dbReference type="InterPro" id="IPR015915">
    <property type="entry name" value="Kelch-typ_b-propeller"/>
</dbReference>
<dbReference type="InterPro" id="IPR036047">
    <property type="entry name" value="F-box-like_dom_sf"/>
</dbReference>
<dbReference type="Gramene" id="QL07p025479:mrna">
    <property type="protein sequence ID" value="QL07p025479:mrna:CDS:1"/>
    <property type="gene ID" value="QL07p025479"/>
</dbReference>
<evidence type="ECO:0000313" key="2">
    <source>
        <dbReference type="EnsemblPlants" id="QL07p025479:mrna:CDS:1"/>
    </source>
</evidence>
<proteinExistence type="predicted"/>
<dbReference type="InterPro" id="IPR006652">
    <property type="entry name" value="Kelch_1"/>
</dbReference>
<dbReference type="SMART" id="SM00612">
    <property type="entry name" value="Kelch"/>
    <property type="match status" value="2"/>
</dbReference>
<dbReference type="GO" id="GO:2000762">
    <property type="term" value="P:regulation of phenylpropanoid metabolic process"/>
    <property type="evidence" value="ECO:0007669"/>
    <property type="project" value="InterPro"/>
</dbReference>
<dbReference type="Pfam" id="PF00646">
    <property type="entry name" value="F-box"/>
    <property type="match status" value="1"/>
</dbReference>
<dbReference type="Proteomes" id="UP000594261">
    <property type="component" value="Chromosome 7"/>
</dbReference>
<dbReference type="InParanoid" id="A0A7N2M4Z5"/>
<evidence type="ECO:0000259" key="1">
    <source>
        <dbReference type="SMART" id="SM00256"/>
    </source>
</evidence>
<dbReference type="EnsemblPlants" id="QL07p025479:mrna">
    <property type="protein sequence ID" value="QL07p025479:mrna:CDS:1"/>
    <property type="gene ID" value="QL07p025479"/>
</dbReference>
<reference evidence="2 3" key="1">
    <citation type="journal article" date="2016" name="G3 (Bethesda)">
        <title>First Draft Assembly and Annotation of the Genome of a California Endemic Oak Quercus lobata Nee (Fagaceae).</title>
        <authorList>
            <person name="Sork V.L."/>
            <person name="Fitz-Gibbon S.T."/>
            <person name="Puiu D."/>
            <person name="Crepeau M."/>
            <person name="Gugger P.F."/>
            <person name="Sherman R."/>
            <person name="Stevens K."/>
            <person name="Langley C.H."/>
            <person name="Pellegrini M."/>
            <person name="Salzberg S.L."/>
        </authorList>
    </citation>
    <scope>NUCLEOTIDE SEQUENCE [LARGE SCALE GENOMIC DNA]</scope>
    <source>
        <strain evidence="2 3">cv. SW786</strain>
    </source>
</reference>
<dbReference type="EMBL" id="LRBV02000007">
    <property type="status" value="NOT_ANNOTATED_CDS"/>
    <property type="molecule type" value="Genomic_DNA"/>
</dbReference>
<organism evidence="2 3">
    <name type="scientific">Quercus lobata</name>
    <name type="common">Valley oak</name>
    <dbReference type="NCBI Taxonomy" id="97700"/>
    <lineage>
        <taxon>Eukaryota</taxon>
        <taxon>Viridiplantae</taxon>
        <taxon>Streptophyta</taxon>
        <taxon>Embryophyta</taxon>
        <taxon>Tracheophyta</taxon>
        <taxon>Spermatophyta</taxon>
        <taxon>Magnoliopsida</taxon>
        <taxon>eudicotyledons</taxon>
        <taxon>Gunneridae</taxon>
        <taxon>Pentapetalae</taxon>
        <taxon>rosids</taxon>
        <taxon>fabids</taxon>
        <taxon>Fagales</taxon>
        <taxon>Fagaceae</taxon>
        <taxon>Quercus</taxon>
    </lineage>
</organism>
<dbReference type="SUPFAM" id="SSF117281">
    <property type="entry name" value="Kelch motif"/>
    <property type="match status" value="1"/>
</dbReference>
<reference evidence="2" key="2">
    <citation type="submission" date="2021-01" db="UniProtKB">
        <authorList>
            <consortium name="EnsemblPlants"/>
        </authorList>
    </citation>
    <scope>IDENTIFICATION</scope>
</reference>
<gene>
    <name evidence="2" type="primary">LOC115953307</name>
</gene>
<dbReference type="Gene3D" id="1.20.1280.50">
    <property type="match status" value="1"/>
</dbReference>
<dbReference type="PANTHER" id="PTHR46407">
    <property type="entry name" value="OS02G0208700 PROTEIN"/>
    <property type="match status" value="1"/>
</dbReference>
<dbReference type="AlphaFoldDB" id="A0A7N2M4Z5"/>
<dbReference type="SUPFAM" id="SSF81383">
    <property type="entry name" value="F-box domain"/>
    <property type="match status" value="1"/>
</dbReference>
<dbReference type="GeneID" id="115953307"/>
<sequence>MNVTEFIELLPGLPEELALECLTRLHYSTHRVAARVCRRWRHLLHSKNFYYHRKQTGHTIKAACLVQSLPVLPGSDEAKPVGPPAYGVAVFDPVSGNWDRVDPVPEYPDGLPLFCKVTSSEGKLVVMGGWNPVSYEPVKDVFVYEFTTQQWRKGKDMPENRSFFAAGELGGRVFIAGGHDENKNALSSAWVYDVREDEWAELTRMSQGRDECEGVVIGSEFWVMSGYGTESQGDFERSAEVYELGTSQWRRVEEAWNVTQCPKSCVGVGKDGKLFCWAESNSEVRVGACGIEMGGMTFLSGSAYQGGSQGFFLVKGQNGKLERIIEVPEEFSGFVQSGCFVEI</sequence>
<protein>
    <recommendedName>
        <fullName evidence="1">F-box domain-containing protein</fullName>
    </recommendedName>
</protein>
<dbReference type="OMA" id="RENEWSE"/>
<dbReference type="GO" id="GO:0080037">
    <property type="term" value="P:negative regulation of cytokinin-activated signaling pathway"/>
    <property type="evidence" value="ECO:0007669"/>
    <property type="project" value="InterPro"/>
</dbReference>
<evidence type="ECO:0000313" key="3">
    <source>
        <dbReference type="Proteomes" id="UP000594261"/>
    </source>
</evidence>
<dbReference type="InterPro" id="IPR044595">
    <property type="entry name" value="KMD1-4"/>
</dbReference>
<dbReference type="PANTHER" id="PTHR46407:SF4">
    <property type="entry name" value="F-BOX DOMAIN-CONTAINING PROTEIN"/>
    <property type="match status" value="1"/>
</dbReference>
<feature type="domain" description="F-box" evidence="1">
    <location>
        <begin position="13"/>
        <end position="53"/>
    </location>
</feature>
<dbReference type="OrthoDB" id="191037at2759"/>
<dbReference type="Gene3D" id="2.120.10.80">
    <property type="entry name" value="Kelch-type beta propeller"/>
    <property type="match status" value="1"/>
</dbReference>
<dbReference type="InterPro" id="IPR001810">
    <property type="entry name" value="F-box_dom"/>
</dbReference>
<keyword evidence="3" id="KW-1185">Reference proteome</keyword>
<dbReference type="Pfam" id="PF24681">
    <property type="entry name" value="Kelch_KLHDC2_KLHL20_DRC7"/>
    <property type="match status" value="1"/>
</dbReference>
<dbReference type="RefSeq" id="XP_030926771.1">
    <property type="nucleotide sequence ID" value="XM_031070911.1"/>
</dbReference>
<accession>A0A7N2M4Z5</accession>
<dbReference type="KEGG" id="qlo:115953307"/>
<dbReference type="CDD" id="cd22152">
    <property type="entry name" value="F-box_AtAFR-like"/>
    <property type="match status" value="1"/>
</dbReference>
<dbReference type="SMART" id="SM00256">
    <property type="entry name" value="FBOX"/>
    <property type="match status" value="1"/>
</dbReference>
<name>A0A7N2M4Z5_QUELO</name>